<evidence type="ECO:0000313" key="2">
    <source>
        <dbReference type="Proteomes" id="UP000187425"/>
    </source>
</evidence>
<protein>
    <recommendedName>
        <fullName evidence="3">Restriction endonuclease</fullName>
    </recommendedName>
</protein>
<dbReference type="AlphaFoldDB" id="A0A1R0ZJG1"/>
<dbReference type="RefSeq" id="WP_076284400.1">
    <property type="nucleotide sequence ID" value="NZ_MPTW01000004.1"/>
</dbReference>
<accession>A0A1R0ZJG1</accession>
<reference evidence="1 2" key="1">
    <citation type="submission" date="2016-11" db="EMBL/GenBank/DDBJ databases">
        <title>Paenibacillus species isolates.</title>
        <authorList>
            <person name="Beno S.M."/>
        </authorList>
    </citation>
    <scope>NUCLEOTIDE SEQUENCE [LARGE SCALE GENOMIC DNA]</scope>
    <source>
        <strain evidence="1 2">FSL H7-0443</strain>
    </source>
</reference>
<dbReference type="Proteomes" id="UP000187425">
    <property type="component" value="Unassembled WGS sequence"/>
</dbReference>
<comment type="caution">
    <text evidence="1">The sequence shown here is derived from an EMBL/GenBank/DDBJ whole genome shotgun (WGS) entry which is preliminary data.</text>
</comment>
<dbReference type="OrthoDB" id="2585787at2"/>
<gene>
    <name evidence="1" type="ORF">BSK65_10665</name>
</gene>
<organism evidence="1 2">
    <name type="scientific">Paenibacillus odorifer</name>
    <dbReference type="NCBI Taxonomy" id="189426"/>
    <lineage>
        <taxon>Bacteria</taxon>
        <taxon>Bacillati</taxon>
        <taxon>Bacillota</taxon>
        <taxon>Bacilli</taxon>
        <taxon>Bacillales</taxon>
        <taxon>Paenibacillaceae</taxon>
        <taxon>Paenibacillus</taxon>
    </lineage>
</organism>
<sequence>MSLFYNREIELRDRFNQFIADKITGHSEDYYSKLTVEDFEDIKTTLRDIHNIITYRTTIRFIEWVSERFPYVRENYQVYLDQVLNTKPSDNGYDLVVIGDINVIAEIKCNKPINNGFKFGSQQKTGLIKDITGLLEGKSKVKSVNPAEAFKFLVIYDFGDHTLLAAQHLIKNLSSDLKDKVVIYKEDEPLLIDKVNIVFIK</sequence>
<dbReference type="EMBL" id="MPTW01000004">
    <property type="protein sequence ID" value="OME71494.1"/>
    <property type="molecule type" value="Genomic_DNA"/>
</dbReference>
<evidence type="ECO:0000313" key="1">
    <source>
        <dbReference type="EMBL" id="OME71494.1"/>
    </source>
</evidence>
<evidence type="ECO:0008006" key="3">
    <source>
        <dbReference type="Google" id="ProtNLM"/>
    </source>
</evidence>
<proteinExistence type="predicted"/>
<name>A0A1R0ZJG1_9BACL</name>